<keyword evidence="1" id="KW-0479">Metal-binding</keyword>
<reference evidence="9" key="1">
    <citation type="submission" date="2016-06" db="UniProtKB">
        <authorList>
            <consortium name="WormBaseParasite"/>
        </authorList>
    </citation>
    <scope>IDENTIFICATION</scope>
</reference>
<keyword evidence="2 4" id="KW-0863">Zinc-finger</keyword>
<evidence type="ECO:0000256" key="1">
    <source>
        <dbReference type="ARBA" id="ARBA00022723"/>
    </source>
</evidence>
<keyword evidence="8" id="KW-1185">Reference proteome</keyword>
<dbReference type="Pfam" id="PF13913">
    <property type="entry name" value="zf-C2HC_2"/>
    <property type="match status" value="1"/>
</dbReference>
<name>A0A183U6H1_TOXCA</name>
<feature type="region of interest" description="Disordered" evidence="5">
    <location>
        <begin position="37"/>
        <end position="58"/>
    </location>
</feature>
<dbReference type="GO" id="GO:0008270">
    <property type="term" value="F:zinc ion binding"/>
    <property type="evidence" value="ECO:0007669"/>
    <property type="project" value="UniProtKB-KW"/>
</dbReference>
<proteinExistence type="predicted"/>
<dbReference type="PROSITE" id="PS52027">
    <property type="entry name" value="ZF_C2HC_C3H"/>
    <property type="match status" value="1"/>
</dbReference>
<evidence type="ECO:0000313" key="9">
    <source>
        <dbReference type="WBParaSite" id="TCNE_0000409101-mRNA-1"/>
    </source>
</evidence>
<evidence type="ECO:0000313" key="7">
    <source>
        <dbReference type="EMBL" id="VDM29808.1"/>
    </source>
</evidence>
<evidence type="ECO:0000256" key="5">
    <source>
        <dbReference type="SAM" id="MobiDB-lite"/>
    </source>
</evidence>
<gene>
    <name evidence="7" type="ORF">TCNE_LOCUS4091</name>
</gene>
<dbReference type="Proteomes" id="UP000050794">
    <property type="component" value="Unassembled WGS sequence"/>
</dbReference>
<reference evidence="7 8" key="2">
    <citation type="submission" date="2018-11" db="EMBL/GenBank/DDBJ databases">
        <authorList>
            <consortium name="Pathogen Informatics"/>
        </authorList>
    </citation>
    <scope>NUCLEOTIDE SEQUENCE [LARGE SCALE GENOMIC DNA]</scope>
</reference>
<evidence type="ECO:0000256" key="4">
    <source>
        <dbReference type="PROSITE-ProRule" id="PRU01371"/>
    </source>
</evidence>
<evidence type="ECO:0000313" key="8">
    <source>
        <dbReference type="Proteomes" id="UP000050794"/>
    </source>
</evidence>
<evidence type="ECO:0000256" key="2">
    <source>
        <dbReference type="ARBA" id="ARBA00022771"/>
    </source>
</evidence>
<feature type="domain" description="C2HC/C3H-type" evidence="6">
    <location>
        <begin position="15"/>
        <end position="44"/>
    </location>
</feature>
<sequence length="58" mass="6356">MYRVNEAAWAASQAALVPCANCGRTFNPDRLVVHQRSCTKDRPAKKVGAKISSSHSNR</sequence>
<dbReference type="EMBL" id="UYWY01006240">
    <property type="protein sequence ID" value="VDM29808.1"/>
    <property type="molecule type" value="Genomic_DNA"/>
</dbReference>
<dbReference type="WBParaSite" id="TCNE_0000409101-mRNA-1">
    <property type="protein sequence ID" value="TCNE_0000409101-mRNA-1"/>
    <property type="gene ID" value="TCNE_0000409101"/>
</dbReference>
<dbReference type="AlphaFoldDB" id="A0A183U6H1"/>
<accession>A0A183U6H1</accession>
<dbReference type="Gene3D" id="3.30.160.60">
    <property type="entry name" value="Classic Zinc Finger"/>
    <property type="match status" value="1"/>
</dbReference>
<dbReference type="InterPro" id="IPR049899">
    <property type="entry name" value="Znf_C2HC_C3H"/>
</dbReference>
<evidence type="ECO:0000256" key="3">
    <source>
        <dbReference type="ARBA" id="ARBA00022833"/>
    </source>
</evidence>
<organism evidence="8 9">
    <name type="scientific">Toxocara canis</name>
    <name type="common">Canine roundworm</name>
    <dbReference type="NCBI Taxonomy" id="6265"/>
    <lineage>
        <taxon>Eukaryota</taxon>
        <taxon>Metazoa</taxon>
        <taxon>Ecdysozoa</taxon>
        <taxon>Nematoda</taxon>
        <taxon>Chromadorea</taxon>
        <taxon>Rhabditida</taxon>
        <taxon>Spirurina</taxon>
        <taxon>Ascaridomorpha</taxon>
        <taxon>Ascaridoidea</taxon>
        <taxon>Toxocaridae</taxon>
        <taxon>Toxocara</taxon>
    </lineage>
</organism>
<evidence type="ECO:0000259" key="6">
    <source>
        <dbReference type="PROSITE" id="PS52027"/>
    </source>
</evidence>
<keyword evidence="3" id="KW-0862">Zinc</keyword>
<protein>
    <submittedName>
        <fullName evidence="9">C2H2-type domain-containing protein</fullName>
    </submittedName>
</protein>